<proteinExistence type="inferred from homology"/>
<evidence type="ECO:0000256" key="2">
    <source>
        <dbReference type="ARBA" id="ARBA00022741"/>
    </source>
</evidence>
<dbReference type="GO" id="GO:0016887">
    <property type="term" value="F:ATP hydrolysis activity"/>
    <property type="evidence" value="ECO:0007669"/>
    <property type="project" value="InterPro"/>
</dbReference>
<reference evidence="7 8" key="1">
    <citation type="submission" date="2016-10" db="EMBL/GenBank/DDBJ databases">
        <authorList>
            <person name="de Groot N.N."/>
        </authorList>
    </citation>
    <scope>NUCLEOTIDE SEQUENCE [LARGE SCALE GENOMIC DNA]</scope>
    <source>
        <strain evidence="7 8">DSM 22012</strain>
    </source>
</reference>
<dbReference type="GO" id="GO:0005524">
    <property type="term" value="F:ATP binding"/>
    <property type="evidence" value="ECO:0007669"/>
    <property type="project" value="UniProtKB-KW"/>
</dbReference>
<evidence type="ECO:0000256" key="1">
    <source>
        <dbReference type="ARBA" id="ARBA00022448"/>
    </source>
</evidence>
<dbReference type="InterPro" id="IPR015854">
    <property type="entry name" value="ABC_transpr_LolD-like"/>
</dbReference>
<feature type="compositionally biased region" description="Basic and acidic residues" evidence="5">
    <location>
        <begin position="225"/>
        <end position="245"/>
    </location>
</feature>
<dbReference type="AlphaFoldDB" id="A0A1H6DMA0"/>
<dbReference type="Gene3D" id="3.40.50.300">
    <property type="entry name" value="P-loop containing nucleotide triphosphate hydrolases"/>
    <property type="match status" value="1"/>
</dbReference>
<sequence>MIRLEQLCKTYHLGGESVHALDHMDLAIAAGDYLSVIGPSGSGKSTLLNMLGLLDTPDSGEYWLEEQQVSLLNEEQRAALRNQRIGFVFQAYHLIDRLNARENIELPLVLNGTPPKLRRPLIDELLQRLGLEKHALHLPHQLSGGQRQRVAIARAVIRKPALLLADEPTGNLDSHSSNEVIELLEELNGEGITLLVVTHDPKIGERAHRRLWMQDGRLTGENLDAESREGRTGRKDRKGSDDAQR</sequence>
<evidence type="ECO:0000256" key="3">
    <source>
        <dbReference type="ARBA" id="ARBA00022840"/>
    </source>
</evidence>
<accession>A0A1H6DMA0</accession>
<dbReference type="InterPro" id="IPR017911">
    <property type="entry name" value="MacB-like_ATP-bd"/>
</dbReference>
<dbReference type="RefSeq" id="WP_104005618.1">
    <property type="nucleotide sequence ID" value="NZ_FNVQ01000007.1"/>
</dbReference>
<comment type="similarity">
    <text evidence="4">Belongs to the ABC transporter superfamily. Macrolide exporter (TC 3.A.1.122) family.</text>
</comment>
<dbReference type="FunFam" id="3.40.50.300:FF:000032">
    <property type="entry name" value="Export ABC transporter ATP-binding protein"/>
    <property type="match status" value="1"/>
</dbReference>
<dbReference type="InterPro" id="IPR027417">
    <property type="entry name" value="P-loop_NTPase"/>
</dbReference>
<dbReference type="PANTHER" id="PTHR24220:SF86">
    <property type="entry name" value="ABC TRANSPORTER ABCH.1"/>
    <property type="match status" value="1"/>
</dbReference>
<dbReference type="PANTHER" id="PTHR24220">
    <property type="entry name" value="IMPORT ATP-BINDING PROTEIN"/>
    <property type="match status" value="1"/>
</dbReference>
<name>A0A1H6DMA0_9GAMM</name>
<dbReference type="Pfam" id="PF00005">
    <property type="entry name" value="ABC_tran"/>
    <property type="match status" value="1"/>
</dbReference>
<evidence type="ECO:0000256" key="4">
    <source>
        <dbReference type="ARBA" id="ARBA00038388"/>
    </source>
</evidence>
<dbReference type="SUPFAM" id="SSF52540">
    <property type="entry name" value="P-loop containing nucleoside triphosphate hydrolases"/>
    <property type="match status" value="1"/>
</dbReference>
<feature type="region of interest" description="Disordered" evidence="5">
    <location>
        <begin position="221"/>
        <end position="245"/>
    </location>
</feature>
<dbReference type="InterPro" id="IPR003439">
    <property type="entry name" value="ABC_transporter-like_ATP-bd"/>
</dbReference>
<dbReference type="CDD" id="cd03255">
    <property type="entry name" value="ABC_MJ0796_LolCDE_FtsE"/>
    <property type="match status" value="1"/>
</dbReference>
<dbReference type="EMBL" id="FNVQ01000007">
    <property type="protein sequence ID" value="SEG86271.1"/>
    <property type="molecule type" value="Genomic_DNA"/>
</dbReference>
<evidence type="ECO:0000313" key="8">
    <source>
        <dbReference type="Proteomes" id="UP000236745"/>
    </source>
</evidence>
<dbReference type="InterPro" id="IPR017871">
    <property type="entry name" value="ABC_transporter-like_CS"/>
</dbReference>
<keyword evidence="3 7" id="KW-0067">ATP-binding</keyword>
<organism evidence="7 8">
    <name type="scientific">Marinobacterium lutimaris</name>
    <dbReference type="NCBI Taxonomy" id="568106"/>
    <lineage>
        <taxon>Bacteria</taxon>
        <taxon>Pseudomonadati</taxon>
        <taxon>Pseudomonadota</taxon>
        <taxon>Gammaproteobacteria</taxon>
        <taxon>Oceanospirillales</taxon>
        <taxon>Oceanospirillaceae</taxon>
        <taxon>Marinobacterium</taxon>
    </lineage>
</organism>
<feature type="domain" description="ABC transporter" evidence="6">
    <location>
        <begin position="2"/>
        <end position="240"/>
    </location>
</feature>
<keyword evidence="8" id="KW-1185">Reference proteome</keyword>
<dbReference type="GO" id="GO:0022857">
    <property type="term" value="F:transmembrane transporter activity"/>
    <property type="evidence" value="ECO:0007669"/>
    <property type="project" value="UniProtKB-ARBA"/>
</dbReference>
<dbReference type="PROSITE" id="PS50893">
    <property type="entry name" value="ABC_TRANSPORTER_2"/>
    <property type="match status" value="1"/>
</dbReference>
<evidence type="ECO:0000259" key="6">
    <source>
        <dbReference type="PROSITE" id="PS50893"/>
    </source>
</evidence>
<dbReference type="InterPro" id="IPR003593">
    <property type="entry name" value="AAA+_ATPase"/>
</dbReference>
<dbReference type="Proteomes" id="UP000236745">
    <property type="component" value="Unassembled WGS sequence"/>
</dbReference>
<dbReference type="SMART" id="SM00382">
    <property type="entry name" value="AAA"/>
    <property type="match status" value="1"/>
</dbReference>
<evidence type="ECO:0000313" key="7">
    <source>
        <dbReference type="EMBL" id="SEG86271.1"/>
    </source>
</evidence>
<protein>
    <submittedName>
        <fullName evidence="7">Putative ABC transport system ATP-binding protein</fullName>
    </submittedName>
</protein>
<keyword evidence="1" id="KW-0813">Transport</keyword>
<dbReference type="GO" id="GO:0005886">
    <property type="term" value="C:plasma membrane"/>
    <property type="evidence" value="ECO:0007669"/>
    <property type="project" value="TreeGrafter"/>
</dbReference>
<evidence type="ECO:0000256" key="5">
    <source>
        <dbReference type="SAM" id="MobiDB-lite"/>
    </source>
</evidence>
<gene>
    <name evidence="7" type="ORF">SAMN05444390_107160</name>
</gene>
<keyword evidence="2" id="KW-0547">Nucleotide-binding</keyword>
<dbReference type="GO" id="GO:1902495">
    <property type="term" value="C:transmembrane transporter complex"/>
    <property type="evidence" value="ECO:0007669"/>
    <property type="project" value="UniProtKB-ARBA"/>
</dbReference>
<dbReference type="PROSITE" id="PS00211">
    <property type="entry name" value="ABC_TRANSPORTER_1"/>
    <property type="match status" value="1"/>
</dbReference>
<dbReference type="OrthoDB" id="9802264at2"/>